<evidence type="ECO:0000256" key="7">
    <source>
        <dbReference type="ARBA" id="ARBA00023239"/>
    </source>
</evidence>
<dbReference type="SMART" id="SM01004">
    <property type="entry name" value="ALAD"/>
    <property type="match status" value="1"/>
</dbReference>
<evidence type="ECO:0000256" key="11">
    <source>
        <dbReference type="RuleBase" id="RU000515"/>
    </source>
</evidence>
<feature type="region of interest" description="Disordered" evidence="13">
    <location>
        <begin position="1"/>
        <end position="35"/>
    </location>
</feature>
<keyword evidence="8 11" id="KW-0627">Porphyrin biosynthesis</keyword>
<dbReference type="UniPathway" id="UPA00251">
    <property type="reaction ID" value="UER00318"/>
</dbReference>
<dbReference type="GO" id="GO:0006782">
    <property type="term" value="P:protoporphyrinogen IX biosynthetic process"/>
    <property type="evidence" value="ECO:0007669"/>
    <property type="project" value="UniProtKB-UniPathway"/>
</dbReference>
<dbReference type="GO" id="GO:0005829">
    <property type="term" value="C:cytosol"/>
    <property type="evidence" value="ECO:0007669"/>
    <property type="project" value="TreeGrafter"/>
</dbReference>
<dbReference type="CDD" id="cd00384">
    <property type="entry name" value="ALAD_PBGS"/>
    <property type="match status" value="1"/>
</dbReference>
<comment type="similarity">
    <text evidence="2 12">Belongs to the ALAD family.</text>
</comment>
<evidence type="ECO:0000256" key="1">
    <source>
        <dbReference type="ARBA" id="ARBA00004694"/>
    </source>
</evidence>
<evidence type="ECO:0000256" key="10">
    <source>
        <dbReference type="ARBA" id="ARBA00047651"/>
    </source>
</evidence>
<dbReference type="InterPro" id="IPR013785">
    <property type="entry name" value="Aldolase_TIM"/>
</dbReference>
<evidence type="ECO:0000256" key="4">
    <source>
        <dbReference type="ARBA" id="ARBA00012053"/>
    </source>
</evidence>
<comment type="caution">
    <text evidence="14">The sequence shown here is derived from an EMBL/GenBank/DDBJ whole genome shotgun (WGS) entry which is preliminary data.</text>
</comment>
<keyword evidence="6" id="KW-0350">Heme biosynthesis</keyword>
<dbReference type="Pfam" id="PF00490">
    <property type="entry name" value="ALAD"/>
    <property type="match status" value="1"/>
</dbReference>
<dbReference type="EMBL" id="JABCUS010000026">
    <property type="protein sequence ID" value="NMX04228.1"/>
    <property type="molecule type" value="Genomic_DNA"/>
</dbReference>
<comment type="subunit">
    <text evidence="3 11">Homooctamer.</text>
</comment>
<dbReference type="GO" id="GO:0004655">
    <property type="term" value="F:porphobilinogen synthase activity"/>
    <property type="evidence" value="ECO:0007669"/>
    <property type="project" value="UniProtKB-EC"/>
</dbReference>
<dbReference type="PANTHER" id="PTHR11458">
    <property type="entry name" value="DELTA-AMINOLEVULINIC ACID DEHYDRATASE"/>
    <property type="match status" value="1"/>
</dbReference>
<evidence type="ECO:0000313" key="15">
    <source>
        <dbReference type="Proteomes" id="UP000575397"/>
    </source>
</evidence>
<evidence type="ECO:0000256" key="12">
    <source>
        <dbReference type="RuleBase" id="RU004161"/>
    </source>
</evidence>
<evidence type="ECO:0000313" key="14">
    <source>
        <dbReference type="EMBL" id="NMX04228.1"/>
    </source>
</evidence>
<evidence type="ECO:0000256" key="13">
    <source>
        <dbReference type="SAM" id="MobiDB-lite"/>
    </source>
</evidence>
<dbReference type="InterPro" id="IPR030656">
    <property type="entry name" value="ALAD_AS"/>
</dbReference>
<dbReference type="GO" id="GO:0008270">
    <property type="term" value="F:zinc ion binding"/>
    <property type="evidence" value="ECO:0007669"/>
    <property type="project" value="TreeGrafter"/>
</dbReference>
<gene>
    <name evidence="14" type="primary">hemB</name>
    <name evidence="14" type="ORF">HHJ77_09970</name>
</gene>
<accession>A0A7Y0YIN7</accession>
<evidence type="ECO:0000256" key="9">
    <source>
        <dbReference type="ARBA" id="ARBA00025628"/>
    </source>
</evidence>
<sequence length="399" mass="41928">MGLSQAANLGVTKTMANPAGGAEPGSGTGESVRSSGCGCGCGEAMPGETSVAGSVWEPRDASGKVVPNRELPLEATPIMRPRRLRTTPAMRRLVAETRWQPRQLVMPVFVRDGIDAPVEIPSMPGQYQHTPESLAELGRRAADAGIGGMIVFGVPRDADKDFTGSPAWDPAGIQNRGLEALAKAVGDDLVIMADNCLDETTTHGHCGPLRQDGTVDNDWAVSCYAATAVSQARAGARVVAPSGMMDGQVGAIRAALDEAGFTDVAIMAYSAKYASGLFGPFRDAVGCSLQGDRRAYQQDPANRREGRREALLDLDEGADIVMVKPASFYLDVLADVAAESPVPVAAYQVSGEYSMIEAGAARGWIDRARVIDESLTSIVRAGADIVLTYYALEVAEGLA</sequence>
<evidence type="ECO:0000256" key="8">
    <source>
        <dbReference type="ARBA" id="ARBA00023244"/>
    </source>
</evidence>
<dbReference type="AlphaFoldDB" id="A0A7Y0YIN7"/>
<evidence type="ECO:0000256" key="6">
    <source>
        <dbReference type="ARBA" id="ARBA00023133"/>
    </source>
</evidence>
<comment type="catalytic activity">
    <reaction evidence="10 11">
        <text>2 5-aminolevulinate = porphobilinogen + 2 H2O + H(+)</text>
        <dbReference type="Rhea" id="RHEA:24064"/>
        <dbReference type="ChEBI" id="CHEBI:15377"/>
        <dbReference type="ChEBI" id="CHEBI:15378"/>
        <dbReference type="ChEBI" id="CHEBI:58126"/>
        <dbReference type="ChEBI" id="CHEBI:356416"/>
        <dbReference type="EC" id="4.2.1.24"/>
    </reaction>
</comment>
<dbReference type="InterPro" id="IPR001731">
    <property type="entry name" value="ALAD"/>
</dbReference>
<dbReference type="FunFam" id="3.20.20.70:FF:000019">
    <property type="entry name" value="Delta-aminolevulinic acid dehydratase"/>
    <property type="match status" value="1"/>
</dbReference>
<protein>
    <recommendedName>
        <fullName evidence="5 11">Delta-aminolevulinic acid dehydratase</fullName>
        <ecNumber evidence="4 11">4.2.1.24</ecNumber>
    </recommendedName>
</protein>
<dbReference type="SUPFAM" id="SSF51569">
    <property type="entry name" value="Aldolase"/>
    <property type="match status" value="1"/>
</dbReference>
<evidence type="ECO:0000256" key="2">
    <source>
        <dbReference type="ARBA" id="ARBA00008055"/>
    </source>
</evidence>
<evidence type="ECO:0000256" key="3">
    <source>
        <dbReference type="ARBA" id="ARBA00011823"/>
    </source>
</evidence>
<name>A0A7Y0YIN7_9ACTO</name>
<dbReference type="Proteomes" id="UP000575397">
    <property type="component" value="Unassembled WGS sequence"/>
</dbReference>
<dbReference type="NCBIfam" id="NF006762">
    <property type="entry name" value="PRK09283.1"/>
    <property type="match status" value="1"/>
</dbReference>
<reference evidence="14 15" key="1">
    <citation type="submission" date="2020-04" db="EMBL/GenBank/DDBJ databases">
        <title>Antimicrobial susceptibility and clonality of vaginal-derived multi-drug resistant Mobiluncus isolates in China.</title>
        <authorList>
            <person name="Zhang X."/>
        </authorList>
    </citation>
    <scope>NUCLEOTIDE SEQUENCE [LARGE SCALE GENOMIC DNA]</scope>
    <source>
        <strain evidence="14 15">12</strain>
    </source>
</reference>
<comment type="pathway">
    <text evidence="1">Porphyrin-containing compound metabolism; protoporphyrin-IX biosynthesis; coproporphyrinogen-III from 5-aminolevulinate: step 1/4.</text>
</comment>
<comment type="function">
    <text evidence="9">Catalyzes an early step in the biosynthesis of tetrapyrroles. Binds two molecules of 5-aminolevulinate per subunit, each at a distinct site, and catalyzes their condensation to form porphobilinogen.</text>
</comment>
<dbReference type="PANTHER" id="PTHR11458:SF0">
    <property type="entry name" value="DELTA-AMINOLEVULINIC ACID DEHYDRATASE"/>
    <property type="match status" value="1"/>
</dbReference>
<dbReference type="PROSITE" id="PS00169">
    <property type="entry name" value="D_ALA_DEHYDRATASE"/>
    <property type="match status" value="1"/>
</dbReference>
<dbReference type="Gene3D" id="3.20.20.70">
    <property type="entry name" value="Aldolase class I"/>
    <property type="match status" value="1"/>
</dbReference>
<dbReference type="PRINTS" id="PR00144">
    <property type="entry name" value="DALDHYDRTASE"/>
</dbReference>
<dbReference type="EC" id="4.2.1.24" evidence="4 11"/>
<evidence type="ECO:0000256" key="5">
    <source>
        <dbReference type="ARBA" id="ARBA00020771"/>
    </source>
</evidence>
<dbReference type="RefSeq" id="WP_169763158.1">
    <property type="nucleotide sequence ID" value="NZ_JABCUS010000026.1"/>
</dbReference>
<organism evidence="14 15">
    <name type="scientific">Mobiluncus mulieris</name>
    <dbReference type="NCBI Taxonomy" id="2052"/>
    <lineage>
        <taxon>Bacteria</taxon>
        <taxon>Bacillati</taxon>
        <taxon>Actinomycetota</taxon>
        <taxon>Actinomycetes</taxon>
        <taxon>Actinomycetales</taxon>
        <taxon>Actinomycetaceae</taxon>
        <taxon>Mobiluncus</taxon>
    </lineage>
</organism>
<keyword evidence="7 11" id="KW-0456">Lyase</keyword>
<proteinExistence type="inferred from homology"/>